<dbReference type="Proteomes" id="UP000085678">
    <property type="component" value="Unplaced"/>
</dbReference>
<feature type="compositionally biased region" description="Basic and acidic residues" evidence="1">
    <location>
        <begin position="814"/>
        <end position="824"/>
    </location>
</feature>
<feature type="compositionally biased region" description="Low complexity" evidence="1">
    <location>
        <begin position="1315"/>
        <end position="1345"/>
    </location>
</feature>
<dbReference type="PANTHER" id="PTHR21567">
    <property type="entry name" value="CLASP"/>
    <property type="match status" value="1"/>
</dbReference>
<feature type="region of interest" description="Disordered" evidence="1">
    <location>
        <begin position="1293"/>
        <end position="1357"/>
    </location>
</feature>
<dbReference type="GeneID" id="106157015"/>
<feature type="domain" description="TOG" evidence="2">
    <location>
        <begin position="1354"/>
        <end position="1589"/>
    </location>
</feature>
<protein>
    <submittedName>
        <fullName evidence="4">TOG array regulator of axonemal microtubules protein 1-like</fullName>
    </submittedName>
</protein>
<name>A0A1S3HPF2_LINAN</name>
<feature type="compositionally biased region" description="Polar residues" evidence="1">
    <location>
        <begin position="1050"/>
        <end position="1062"/>
    </location>
</feature>
<feature type="region of interest" description="Disordered" evidence="1">
    <location>
        <begin position="254"/>
        <end position="300"/>
    </location>
</feature>
<dbReference type="GO" id="GO:0005929">
    <property type="term" value="C:cilium"/>
    <property type="evidence" value="ECO:0007669"/>
    <property type="project" value="TreeGrafter"/>
</dbReference>
<feature type="domain" description="TOG" evidence="2">
    <location>
        <begin position="28"/>
        <end position="237"/>
    </location>
</feature>
<organism evidence="3 4">
    <name type="scientific">Lingula anatina</name>
    <name type="common">Brachiopod</name>
    <name type="synonym">Lingula unguis</name>
    <dbReference type="NCBI Taxonomy" id="7574"/>
    <lineage>
        <taxon>Eukaryota</taxon>
        <taxon>Metazoa</taxon>
        <taxon>Spiralia</taxon>
        <taxon>Lophotrochozoa</taxon>
        <taxon>Brachiopoda</taxon>
        <taxon>Linguliformea</taxon>
        <taxon>Lingulata</taxon>
        <taxon>Lingulida</taxon>
        <taxon>Linguloidea</taxon>
        <taxon>Lingulidae</taxon>
        <taxon>Lingula</taxon>
    </lineage>
</organism>
<feature type="compositionally biased region" description="Polar residues" evidence="1">
    <location>
        <begin position="257"/>
        <end position="300"/>
    </location>
</feature>
<dbReference type="SMART" id="SM01349">
    <property type="entry name" value="TOG"/>
    <property type="match status" value="3"/>
</dbReference>
<dbReference type="GO" id="GO:0005881">
    <property type="term" value="C:cytoplasmic microtubule"/>
    <property type="evidence" value="ECO:0007669"/>
    <property type="project" value="TreeGrafter"/>
</dbReference>
<feature type="compositionally biased region" description="Pro residues" evidence="1">
    <location>
        <begin position="673"/>
        <end position="686"/>
    </location>
</feature>
<reference evidence="4" key="1">
    <citation type="submission" date="2025-08" db="UniProtKB">
        <authorList>
            <consortium name="RefSeq"/>
        </authorList>
    </citation>
    <scope>IDENTIFICATION</scope>
    <source>
        <tissue evidence="4">Gonads</tissue>
    </source>
</reference>
<keyword evidence="3" id="KW-1185">Reference proteome</keyword>
<feature type="compositionally biased region" description="Polar residues" evidence="1">
    <location>
        <begin position="953"/>
        <end position="969"/>
    </location>
</feature>
<feature type="compositionally biased region" description="Polar residues" evidence="1">
    <location>
        <begin position="924"/>
        <end position="935"/>
    </location>
</feature>
<feature type="compositionally biased region" description="Low complexity" evidence="1">
    <location>
        <begin position="763"/>
        <end position="778"/>
    </location>
</feature>
<dbReference type="InterPro" id="IPR011989">
    <property type="entry name" value="ARM-like"/>
</dbReference>
<dbReference type="GO" id="GO:0008017">
    <property type="term" value="F:microtubule binding"/>
    <property type="evidence" value="ECO:0007669"/>
    <property type="project" value="TreeGrafter"/>
</dbReference>
<evidence type="ECO:0000259" key="2">
    <source>
        <dbReference type="SMART" id="SM01349"/>
    </source>
</evidence>
<evidence type="ECO:0000256" key="1">
    <source>
        <dbReference type="SAM" id="MobiDB-lite"/>
    </source>
</evidence>
<dbReference type="STRING" id="7574.A0A1S3HPF2"/>
<accession>A0A1S3HPF2</accession>
<dbReference type="KEGG" id="lak:106157015"/>
<gene>
    <name evidence="4" type="primary">LOC106157015</name>
</gene>
<feature type="compositionally biased region" description="Basic and acidic residues" evidence="1">
    <location>
        <begin position="897"/>
        <end position="913"/>
    </location>
</feature>
<feature type="region of interest" description="Disordered" evidence="1">
    <location>
        <begin position="590"/>
        <end position="1062"/>
    </location>
</feature>
<dbReference type="InParanoid" id="A0A1S3HPF2"/>
<feature type="compositionally biased region" description="Basic and acidic residues" evidence="1">
    <location>
        <begin position="987"/>
        <end position="1015"/>
    </location>
</feature>
<dbReference type="OrthoDB" id="63891at2759"/>
<dbReference type="PANTHER" id="PTHR21567:SF87">
    <property type="entry name" value="CRESCERIN-LIKE PROTEIN CHE-12"/>
    <property type="match status" value="1"/>
</dbReference>
<dbReference type="RefSeq" id="XP_013387933.1">
    <property type="nucleotide sequence ID" value="XM_013532479.1"/>
</dbReference>
<sequence length="1589" mass="175719">MAGTVAKFPSPAYNVNDDHYITHPSGISIMEQDVVLDQLYDQSFQKRADILDQLRQTARRHGGRLPFQDQLSIFQGLSRAVSDTNWDVRHQCINLINELIPKLDDNLDKCMTVVLPKLIPNLGDSKITIRKAVIQTVHVYMKYTSNIQQVFHALVQFGLENEDFKVKRETTVALPMLFTKEFENENLLEITQALAKQLVATSQSVEDNLTQVSLMSLEKIRTLVGDNVFDAYIQRLPVPVRRYYCKLTNRKEENGFDSRTSSTDLNSSLNGTPRRFTVSTQSNVASPRPSGPSTPLQEQNPIVHTPTYQQQSSHIVEMGIIPSHLMERLNNQEDFRARQAAIEELKIIIGGLQDVDLIIPHMMPLVGLLNNMLDDKNFRISVTTMDILDMLVVKLGSSVRPFSKPILNAVCKCLNDNKIVVRQSVHKVARHLMTSLSPKFVLSVICEQLGNRSARIRQEALNIIIAALLTFPSYDFDLPSLCQTIGPTLVDSKRHVRQASLECFGMLAQAMGAGRLQPLVQAVDSVELSYEGDGVMAAVQARLARRQLPRINSEGLVEYATTLSSSSQKSSASISASQGADIDWIMQAAGGGGGSARSARSDTMELESVAGSARSTPAPALESPGSTGPSPRRFLSAGRDKKKLPWAEDDDSIGREENGGYHSSNTPASQARPPKPLTESTPPPFKPRTTWGEESLGAHTENQPPPRKPYRRQTSGGSGVPIRDQSPDTGGKSASSYKQIYLRNKLKSNRDNDSGTEKGGPMSSATSSPARSRGSSGPVAESYPDDTAMFNKPYFPSNSFGGKDVKDLSSSWPDGKRLDFETKPNKPILDPISAPETPNFPDWPEHNHPLESLPRDHYTQDSRRDVDPLESPIPLKPTLARGSASKRHKVPPLSDRGSARREDDEKDSGRDSLENTLDGAPNSEELNTSLRSIRTSAKRKVEKLFEKLDRQEQNQFGTDPGQENSNSPSPDYLLESGVFSPLSTLSPRDEASEVSDKGSRRTSNKKSDSPFETKPRIARMNSMKEKKKSQENLLDNNNRMEKESPHLDYNPNSGVTFKENPNSDVKVIGRGYAEDATPGDLRASQIHSKAREKRRLAKGPVLSPLGMASMYSHGAADPEEEKAANGIGVVGKEFMLSKQKHFHHFGCQMSLYKDLENTTKVLLHKNGESNGFIREDCEKALANMIAEVTPQRALVAIIQGGGQHKNATVRRITSQLLVGLVERMGPGRILSGVKDTTDRVLPLLAQFATDGSPETRYNARKILYMLMSHQDFDKCLTKYLPQNTLRNIQEVVDNVRQKGPGDDPSDTPTARSRRSGQGSRSRGNSAGSSMVDGSQGSPSLPSSSSSKKRGHRVHMDEQTQEEIKEMNNMLGASDWKQRHEGLTRLTEMCEQNPEVVGANITKIFDKFVSRLNDSNSKVNLFALQVLLQITPLLKDYMGSCINMVIQTVSNNLSSKNKDIYSTAMDILDCFMEHLDEAILLQPFANQAQAGNVRVKPDMIEKVAYLVTKVYPRKQKPVMLHVLPLLWHLLGAQASSGSVQGGTGNTQTATARLVSSLYQQMGQSLLDQASSHLAPRHMQTLQDMIQNQQQ</sequence>
<proteinExistence type="predicted"/>
<evidence type="ECO:0000313" key="3">
    <source>
        <dbReference type="Proteomes" id="UP000085678"/>
    </source>
</evidence>
<dbReference type="InterPro" id="IPR016024">
    <property type="entry name" value="ARM-type_fold"/>
</dbReference>
<dbReference type="GO" id="GO:0000226">
    <property type="term" value="P:microtubule cytoskeleton organization"/>
    <property type="evidence" value="ECO:0007669"/>
    <property type="project" value="TreeGrafter"/>
</dbReference>
<dbReference type="InterPro" id="IPR034085">
    <property type="entry name" value="TOG"/>
</dbReference>
<feature type="compositionally biased region" description="Basic and acidic residues" evidence="1">
    <location>
        <begin position="942"/>
        <end position="952"/>
    </location>
</feature>
<feature type="domain" description="TOG" evidence="2">
    <location>
        <begin position="307"/>
        <end position="545"/>
    </location>
</feature>
<dbReference type="Gene3D" id="1.25.10.10">
    <property type="entry name" value="Leucine-rich Repeat Variant"/>
    <property type="match status" value="4"/>
</dbReference>
<dbReference type="SUPFAM" id="SSF48371">
    <property type="entry name" value="ARM repeat"/>
    <property type="match status" value="2"/>
</dbReference>
<dbReference type="FunCoup" id="A0A1S3HPF2">
    <property type="interactions" value="45"/>
</dbReference>
<evidence type="ECO:0000313" key="4">
    <source>
        <dbReference type="RefSeq" id="XP_013387933.1"/>
    </source>
</evidence>
<feature type="compositionally biased region" description="Basic and acidic residues" evidence="1">
    <location>
        <begin position="843"/>
        <end position="867"/>
    </location>
</feature>